<feature type="domain" description="CzcB-like C-terminal circularly permuted SH3-like" evidence="6">
    <location>
        <begin position="395"/>
        <end position="449"/>
    </location>
</feature>
<keyword evidence="2" id="KW-0813">Transport</keyword>
<keyword evidence="8" id="KW-1185">Reference proteome</keyword>
<dbReference type="Proteomes" id="UP000762253">
    <property type="component" value="Unassembled WGS sequence"/>
</dbReference>
<dbReference type="Pfam" id="PF25954">
    <property type="entry name" value="Beta-barrel_RND_2"/>
    <property type="match status" value="1"/>
</dbReference>
<evidence type="ECO:0000256" key="4">
    <source>
        <dbReference type="SAM" id="MobiDB-lite"/>
    </source>
</evidence>
<dbReference type="Gene3D" id="2.40.420.20">
    <property type="match status" value="1"/>
</dbReference>
<comment type="similarity">
    <text evidence="1">Belongs to the membrane fusion protein (MFP) (TC 8.A.1) family.</text>
</comment>
<dbReference type="NCBIfam" id="TIGR01730">
    <property type="entry name" value="RND_mfp"/>
    <property type="match status" value="1"/>
</dbReference>
<feature type="compositionally biased region" description="Basic and acidic residues" evidence="4">
    <location>
        <begin position="463"/>
        <end position="481"/>
    </location>
</feature>
<dbReference type="Gene3D" id="2.40.30.170">
    <property type="match status" value="1"/>
</dbReference>
<dbReference type="PANTHER" id="PTHR30097:SF4">
    <property type="entry name" value="SLR6042 PROTEIN"/>
    <property type="match status" value="1"/>
</dbReference>
<name>A0ABX1MC18_9CYAN</name>
<feature type="region of interest" description="Disordered" evidence="4">
    <location>
        <begin position="522"/>
        <end position="568"/>
    </location>
</feature>
<organism evidence="7 8">
    <name type="scientific">Brasilonema octagenarum UFV-OR1</name>
    <dbReference type="NCBI Taxonomy" id="417115"/>
    <lineage>
        <taxon>Bacteria</taxon>
        <taxon>Bacillati</taxon>
        <taxon>Cyanobacteriota</taxon>
        <taxon>Cyanophyceae</taxon>
        <taxon>Nostocales</taxon>
        <taxon>Scytonemataceae</taxon>
        <taxon>Brasilonema</taxon>
        <taxon>Octagenarum group</taxon>
    </lineage>
</organism>
<feature type="region of interest" description="Disordered" evidence="4">
    <location>
        <begin position="458"/>
        <end position="490"/>
    </location>
</feature>
<feature type="coiled-coil region" evidence="3">
    <location>
        <begin position="137"/>
        <end position="171"/>
    </location>
</feature>
<dbReference type="InterPro" id="IPR058792">
    <property type="entry name" value="Beta-barrel_RND_2"/>
</dbReference>
<proteinExistence type="inferred from homology"/>
<evidence type="ECO:0000256" key="2">
    <source>
        <dbReference type="ARBA" id="ARBA00022448"/>
    </source>
</evidence>
<evidence type="ECO:0000256" key="1">
    <source>
        <dbReference type="ARBA" id="ARBA00009477"/>
    </source>
</evidence>
<feature type="coiled-coil region" evidence="3">
    <location>
        <begin position="207"/>
        <end position="250"/>
    </location>
</feature>
<dbReference type="Gene3D" id="1.10.287.470">
    <property type="entry name" value="Helix hairpin bin"/>
    <property type="match status" value="1"/>
</dbReference>
<keyword evidence="3" id="KW-0175">Coiled coil</keyword>
<dbReference type="RefSeq" id="WP_169267708.1">
    <property type="nucleotide sequence ID" value="NZ_QMEC01000138.1"/>
</dbReference>
<evidence type="ECO:0000256" key="3">
    <source>
        <dbReference type="SAM" id="Coils"/>
    </source>
</evidence>
<evidence type="ECO:0000259" key="6">
    <source>
        <dbReference type="Pfam" id="PF25975"/>
    </source>
</evidence>
<accession>A0ABX1MC18</accession>
<dbReference type="Gene3D" id="2.40.50.100">
    <property type="match status" value="1"/>
</dbReference>
<reference evidence="7 8" key="1">
    <citation type="submission" date="2018-06" db="EMBL/GenBank/DDBJ databases">
        <title>Comparative genomics of Brasilonema spp. strains.</title>
        <authorList>
            <person name="Alvarenga D.O."/>
            <person name="Fiore M.F."/>
            <person name="Varani A.M."/>
        </authorList>
    </citation>
    <scope>NUCLEOTIDE SEQUENCE [LARGE SCALE GENOMIC DNA]</scope>
    <source>
        <strain evidence="7 8">UFV-OR1</strain>
    </source>
</reference>
<feature type="compositionally biased region" description="Basic and acidic residues" evidence="4">
    <location>
        <begin position="552"/>
        <end position="568"/>
    </location>
</feature>
<sequence length="568" mass="60793">MHSLEPSQKSTTLHCISGGLLSLLLLTIPGQVLAGAGHDHSGADAFNTEAGQTSGKIEIDATTAQRLKLKVEPVKRQQLAVGIKTTGQIETLPSQKAEVTTPISGAKVVELLVEPGAVVKKGQPVAVVTSPDLVTLRVESQEKLAEAEADLQQAQADLQLAQQNYDKYQQIATAEIASAQSQVSFAQEKYDKDKQLADSGALPLRDALESQTKLAEAKAELTKASSRRDVIDAENKLKRAKSTVEVAKKRIQLSNTTYQTRLQQLGNSANAKGLVTVTSPISGRVADREVTIGQSFEDAGGKLMTIVNDRQVYATANIYEKDLGKIRRGQRVSLKVASMPNRTFTGRIAVVGSVVEGETRVVPVKAQIDNLGGILKPGMFAQLEVLTDQTSAATLAIPKSAVVEANNKTMVYVQNGNAFQSADVTLGQTSGDLVEVKNGLFDGDLVVTQRAPQLYAQSLRGGSKSDSHEDEHGHDHSKEEQNSSEATVQNKSGVQLPWWSAISVGGAIALTGFILGRRTKPGLTPASQSEESFSSPVSEVRVVSGDESTEFTDNHHTIHHESKITNQK</sequence>
<dbReference type="InterPro" id="IPR051909">
    <property type="entry name" value="MFP_Cation_Efflux"/>
</dbReference>
<gene>
    <name evidence="7" type="ORF">DP115_26705</name>
</gene>
<dbReference type="InterPro" id="IPR058649">
    <property type="entry name" value="CzcB_C"/>
</dbReference>
<dbReference type="PRINTS" id="PR01490">
    <property type="entry name" value="RTXTOXIND"/>
</dbReference>
<evidence type="ECO:0000259" key="5">
    <source>
        <dbReference type="Pfam" id="PF25954"/>
    </source>
</evidence>
<feature type="compositionally biased region" description="Low complexity" evidence="4">
    <location>
        <begin position="527"/>
        <end position="543"/>
    </location>
</feature>
<dbReference type="Pfam" id="PF25975">
    <property type="entry name" value="CzcB_C"/>
    <property type="match status" value="1"/>
</dbReference>
<dbReference type="EMBL" id="QMEC01000138">
    <property type="protein sequence ID" value="NMF66140.1"/>
    <property type="molecule type" value="Genomic_DNA"/>
</dbReference>
<feature type="domain" description="CusB-like beta-barrel" evidence="5">
    <location>
        <begin position="312"/>
        <end position="385"/>
    </location>
</feature>
<protein>
    <submittedName>
        <fullName evidence="7">Efflux RND transporter periplasmic adaptor subunit</fullName>
    </submittedName>
</protein>
<dbReference type="PANTHER" id="PTHR30097">
    <property type="entry name" value="CATION EFFLUX SYSTEM PROTEIN CUSB"/>
    <property type="match status" value="1"/>
</dbReference>
<evidence type="ECO:0000313" key="7">
    <source>
        <dbReference type="EMBL" id="NMF66140.1"/>
    </source>
</evidence>
<dbReference type="SUPFAM" id="SSF111369">
    <property type="entry name" value="HlyD-like secretion proteins"/>
    <property type="match status" value="1"/>
</dbReference>
<dbReference type="InterPro" id="IPR006143">
    <property type="entry name" value="RND_pump_MFP"/>
</dbReference>
<evidence type="ECO:0000313" key="8">
    <source>
        <dbReference type="Proteomes" id="UP000762253"/>
    </source>
</evidence>
<comment type="caution">
    <text evidence="7">The sequence shown here is derived from an EMBL/GenBank/DDBJ whole genome shotgun (WGS) entry which is preliminary data.</text>
</comment>